<gene>
    <name evidence="10" type="ORF">CSPHI_12040</name>
</gene>
<feature type="transmembrane region" description="Helical" evidence="9">
    <location>
        <begin position="117"/>
        <end position="136"/>
    </location>
</feature>
<feature type="transmembrane region" description="Helical" evidence="9">
    <location>
        <begin position="344"/>
        <end position="363"/>
    </location>
</feature>
<sequence length="1100" mass="112644">MSDPDPSPAPAGQRDRIRRPAPPAPVPAARAPRPAQPAPDLSRPPTGGRTAVAEVAAGEAGGDGRASDAEVMRSTGSMAVATLISRITGFLRNTLIGITLGPAVASAFNVANTLPNLITEIVLGAVLTSLVVPVLVRAEREDPDRGEAFIRRLLTVALTLLGVVTVAAVAAAPVLTRVNLDADGEVNVVMSTAFAFLLLPQIIFYGVFALLMAVLNTKGVFKPGAWAPVANNVVAIATLLLYWALPGRLDPDRAVPVTDPQVLLLGLGTTLGVVVQAVILVPPLLRAGVNLRPLWGIDARIRQFAGMGVAIVAYVAISQSGYIVTTRIASLADAAAPTIYQQSWLLLQVPYGIIGVTLLTAIMPRLSRNASEGDDAAVVRDLAVGSKLTMLALIPVVVFFTVFGRQIANALFAYGRFPAEVADILGWTLSFSSFTLIPYALVLLHLRVFYAREEAWTPTFIIFGITVVKVLLSLLAPLVAAKPQLTVVLLGAANGFGFVAGAVIGVVLLHRTLGPLRGGEVLRTCLWAAGASAVGAPVAFVVEHLLGGPLGGFGSAGYVLRTAVAGVVFLGVTGVVLMRAPLPEVRTIAAALGRMPGLSRLAPAAEEAPEEVTEAVAAGAAGDAAALGADGVLASPLLPPMPTEAARPPRFVPGEMIRGGRFRLISAEGARPGMRFWRAMDNSGAGRREVGLVFVDAGRLPHPGITSAAAAQAMISAARGLGELAGPGLAEVTEVIPGRTEFIVVAEWIPGAALAAVASDRLNPEAAALAAAGLFDAVARAGEAGAALGLDGAERLRVSVDGTLTLAFPAPGVDADPAADRAAAARVLEGLLDDCAAPTRAIRAAAAEAGEADPATTADRLREAAWAGSADGLSVEPEEARTTGTGRALAPARGTSRRRLWGIGGVAVGLVLVAALVATAVFAVLNRSEEAPLTPDSVRRGPGAVEDAVAQTATITSVAEWQPPNDDPLAGPDNPEAAPLAADGDPATAWSSSVYAAQFDPSPAGFKPGIGLLLEFKGPVRPGGVEILGSPGATVQILAIDSPDPVDVATLPLLGEAVLGEGRTAIPVRGAPASAHLLVWVSALPMPDAARINEITVTRK</sequence>
<evidence type="ECO:0000256" key="2">
    <source>
        <dbReference type="ARBA" id="ARBA00022475"/>
    </source>
</evidence>
<proteinExistence type="predicted"/>
<dbReference type="Proteomes" id="UP000185469">
    <property type="component" value="Chromosome"/>
</dbReference>
<dbReference type="AlphaFoldDB" id="A0A1L7D0B8"/>
<evidence type="ECO:0000256" key="6">
    <source>
        <dbReference type="ARBA" id="ARBA00022989"/>
    </source>
</evidence>
<keyword evidence="4" id="KW-0133">Cell shape</keyword>
<dbReference type="PANTHER" id="PTHR47019">
    <property type="entry name" value="LIPID II FLIPPASE MURJ"/>
    <property type="match status" value="1"/>
</dbReference>
<accession>A0A1L7D0B8</accession>
<feature type="region of interest" description="Disordered" evidence="8">
    <location>
        <begin position="957"/>
        <end position="985"/>
    </location>
</feature>
<dbReference type="GO" id="GO:0008360">
    <property type="term" value="P:regulation of cell shape"/>
    <property type="evidence" value="ECO:0007669"/>
    <property type="project" value="UniProtKB-KW"/>
</dbReference>
<feature type="transmembrane region" description="Helical" evidence="9">
    <location>
        <begin position="424"/>
        <end position="448"/>
    </location>
</feature>
<dbReference type="PANTHER" id="PTHR47019:SF1">
    <property type="entry name" value="LIPID II FLIPPASE MURJ"/>
    <property type="match status" value="1"/>
</dbReference>
<feature type="region of interest" description="Disordered" evidence="8">
    <location>
        <begin position="868"/>
        <end position="893"/>
    </location>
</feature>
<dbReference type="STRING" id="1437874.CSPHI_12040"/>
<evidence type="ECO:0000256" key="7">
    <source>
        <dbReference type="ARBA" id="ARBA00023136"/>
    </source>
</evidence>
<keyword evidence="7 9" id="KW-0472">Membrane</keyword>
<organism evidence="10 11">
    <name type="scientific">Corynebacterium sphenisci DSM 44792</name>
    <dbReference type="NCBI Taxonomy" id="1437874"/>
    <lineage>
        <taxon>Bacteria</taxon>
        <taxon>Bacillati</taxon>
        <taxon>Actinomycetota</taxon>
        <taxon>Actinomycetes</taxon>
        <taxon>Mycobacteriales</taxon>
        <taxon>Corynebacteriaceae</taxon>
        <taxon>Corynebacterium</taxon>
    </lineage>
</organism>
<feature type="transmembrane region" description="Helical" evidence="9">
    <location>
        <begin position="156"/>
        <end position="176"/>
    </location>
</feature>
<evidence type="ECO:0000256" key="3">
    <source>
        <dbReference type="ARBA" id="ARBA00022692"/>
    </source>
</evidence>
<dbReference type="GO" id="GO:0015648">
    <property type="term" value="F:lipid-linked peptidoglycan transporter activity"/>
    <property type="evidence" value="ECO:0007669"/>
    <property type="project" value="TreeGrafter"/>
</dbReference>
<evidence type="ECO:0000313" key="11">
    <source>
        <dbReference type="Proteomes" id="UP000185469"/>
    </source>
</evidence>
<protein>
    <recommendedName>
        <fullName evidence="12">Murein biosynthesis integral membrane protein MurJ</fullName>
    </recommendedName>
</protein>
<feature type="transmembrane region" description="Helical" evidence="9">
    <location>
        <begin position="900"/>
        <end position="925"/>
    </location>
</feature>
<evidence type="ECO:0000256" key="5">
    <source>
        <dbReference type="ARBA" id="ARBA00022984"/>
    </source>
</evidence>
<evidence type="ECO:0008006" key="12">
    <source>
        <dbReference type="Google" id="ProtNLM"/>
    </source>
</evidence>
<evidence type="ECO:0000256" key="8">
    <source>
        <dbReference type="SAM" id="MobiDB-lite"/>
    </source>
</evidence>
<evidence type="ECO:0000256" key="1">
    <source>
        <dbReference type="ARBA" id="ARBA00004651"/>
    </source>
</evidence>
<evidence type="ECO:0000313" key="10">
    <source>
        <dbReference type="EMBL" id="APT91568.1"/>
    </source>
</evidence>
<evidence type="ECO:0000256" key="9">
    <source>
        <dbReference type="SAM" id="Phobius"/>
    </source>
</evidence>
<dbReference type="PRINTS" id="PR01806">
    <property type="entry name" value="VIRFACTRMVIN"/>
</dbReference>
<dbReference type="GO" id="GO:0005886">
    <property type="term" value="C:plasma membrane"/>
    <property type="evidence" value="ECO:0007669"/>
    <property type="project" value="UniProtKB-SubCell"/>
</dbReference>
<feature type="transmembrane region" description="Helical" evidence="9">
    <location>
        <begin position="487"/>
        <end position="509"/>
    </location>
</feature>
<feature type="transmembrane region" description="Helical" evidence="9">
    <location>
        <begin position="558"/>
        <end position="578"/>
    </location>
</feature>
<keyword evidence="11" id="KW-1185">Reference proteome</keyword>
<feature type="transmembrane region" description="Helical" evidence="9">
    <location>
        <begin position="384"/>
        <end position="404"/>
    </location>
</feature>
<feature type="transmembrane region" description="Helical" evidence="9">
    <location>
        <begin position="265"/>
        <end position="285"/>
    </location>
</feature>
<dbReference type="Pfam" id="PF03023">
    <property type="entry name" value="MurJ"/>
    <property type="match status" value="1"/>
</dbReference>
<feature type="region of interest" description="Disordered" evidence="8">
    <location>
        <begin position="1"/>
        <end position="48"/>
    </location>
</feature>
<evidence type="ECO:0000256" key="4">
    <source>
        <dbReference type="ARBA" id="ARBA00022960"/>
    </source>
</evidence>
<feature type="transmembrane region" description="Helical" evidence="9">
    <location>
        <begin position="225"/>
        <end position="245"/>
    </location>
</feature>
<keyword evidence="3 9" id="KW-0812">Transmembrane</keyword>
<feature type="transmembrane region" description="Helical" evidence="9">
    <location>
        <begin position="188"/>
        <end position="213"/>
    </location>
</feature>
<comment type="subcellular location">
    <subcellularLocation>
        <location evidence="1">Cell membrane</location>
        <topology evidence="1">Multi-pass membrane protein</topology>
    </subcellularLocation>
</comment>
<keyword evidence="5" id="KW-0573">Peptidoglycan synthesis</keyword>
<name>A0A1L7D0B8_9CORY</name>
<dbReference type="GO" id="GO:0009252">
    <property type="term" value="P:peptidoglycan biosynthetic process"/>
    <property type="evidence" value="ECO:0007669"/>
    <property type="project" value="UniProtKB-KW"/>
</dbReference>
<reference evidence="10 11" key="1">
    <citation type="submission" date="2014-08" db="EMBL/GenBank/DDBJ databases">
        <title>Complete genome sequence of Corynebacterium sphenisci CECT 5990(T) (=DSM 44792(T)), isolated from healthy wild penguins.</title>
        <authorList>
            <person name="Ruckert C."/>
            <person name="Albersmeier A."/>
            <person name="Winkler A."/>
            <person name="Kalinowski J."/>
        </authorList>
    </citation>
    <scope>NUCLEOTIDE SEQUENCE [LARGE SCALE GENOMIC DNA]</scope>
    <source>
        <strain evidence="10 11">DSM 44792</strain>
    </source>
</reference>
<dbReference type="InterPro" id="IPR004268">
    <property type="entry name" value="MurJ"/>
</dbReference>
<feature type="transmembrane region" description="Helical" evidence="9">
    <location>
        <begin position="521"/>
        <end position="546"/>
    </location>
</feature>
<dbReference type="KEGG" id="csph:CSPHI_12040"/>
<keyword evidence="2" id="KW-1003">Cell membrane</keyword>
<feature type="transmembrane region" description="Helical" evidence="9">
    <location>
        <begin position="305"/>
        <end position="324"/>
    </location>
</feature>
<dbReference type="CDD" id="cd13123">
    <property type="entry name" value="MATE_MurJ_like"/>
    <property type="match status" value="1"/>
</dbReference>
<dbReference type="GO" id="GO:0034204">
    <property type="term" value="P:lipid translocation"/>
    <property type="evidence" value="ECO:0007669"/>
    <property type="project" value="TreeGrafter"/>
</dbReference>
<keyword evidence="6 9" id="KW-1133">Transmembrane helix</keyword>
<dbReference type="EMBL" id="CP009248">
    <property type="protein sequence ID" value="APT91568.1"/>
    <property type="molecule type" value="Genomic_DNA"/>
</dbReference>
<dbReference type="Gene3D" id="3.30.200.20">
    <property type="entry name" value="Phosphorylase Kinase, domain 1"/>
    <property type="match status" value="1"/>
</dbReference>
<feature type="transmembrane region" description="Helical" evidence="9">
    <location>
        <begin position="460"/>
        <end position="481"/>
    </location>
</feature>
<dbReference type="InterPro" id="IPR051050">
    <property type="entry name" value="Lipid_II_flippase_MurJ/MviN"/>
</dbReference>
<dbReference type="OrthoDB" id="9786339at2"/>